<feature type="region of interest" description="Disordered" evidence="1">
    <location>
        <begin position="175"/>
        <end position="198"/>
    </location>
</feature>
<keyword evidence="3" id="KW-1185">Reference proteome</keyword>
<feature type="region of interest" description="Disordered" evidence="1">
    <location>
        <begin position="70"/>
        <end position="90"/>
    </location>
</feature>
<organism evidence="2 3">
    <name type="scientific">Thalassiosira oceanica</name>
    <name type="common">Marine diatom</name>
    <dbReference type="NCBI Taxonomy" id="159749"/>
    <lineage>
        <taxon>Eukaryota</taxon>
        <taxon>Sar</taxon>
        <taxon>Stramenopiles</taxon>
        <taxon>Ochrophyta</taxon>
        <taxon>Bacillariophyta</taxon>
        <taxon>Coscinodiscophyceae</taxon>
        <taxon>Thalassiosirophycidae</taxon>
        <taxon>Thalassiosirales</taxon>
        <taxon>Thalassiosiraceae</taxon>
        <taxon>Thalassiosira</taxon>
    </lineage>
</organism>
<dbReference type="eggNOG" id="ENOG502SM77">
    <property type="taxonomic scope" value="Eukaryota"/>
</dbReference>
<dbReference type="Proteomes" id="UP000266841">
    <property type="component" value="Unassembled WGS sequence"/>
</dbReference>
<proteinExistence type="predicted"/>
<protein>
    <submittedName>
        <fullName evidence="2">Uncharacterized protein</fullName>
    </submittedName>
</protein>
<sequence length="226" mass="22879">MMRQLTAMVSRMGDVGGAAEAASQLPPAEGDGGDLRPIARAVGHNVSDLVEVLCGPTNASTFLKFGGEASAPVKSEETQENGGEGGTAMEETEVDAGKAKEVDAGAEAGGLATLLVSCAYSLPLQTPSVSALTLGVESRAPPGDARGLRGEVRGARVEDAGRDLDMALECAAASDESKAGSAPAGRTGPVGASPTGRGYRNGGQVDAYYRSKLLLRYLAQLAAWAS</sequence>
<name>K0RC05_THAOC</name>
<reference evidence="2 3" key="1">
    <citation type="journal article" date="2012" name="Genome Biol.">
        <title>Genome and low-iron response of an oceanic diatom adapted to chronic iron limitation.</title>
        <authorList>
            <person name="Lommer M."/>
            <person name="Specht M."/>
            <person name="Roy A.S."/>
            <person name="Kraemer L."/>
            <person name="Andreson R."/>
            <person name="Gutowska M.A."/>
            <person name="Wolf J."/>
            <person name="Bergner S.V."/>
            <person name="Schilhabel M.B."/>
            <person name="Klostermeier U.C."/>
            <person name="Beiko R.G."/>
            <person name="Rosenstiel P."/>
            <person name="Hippler M."/>
            <person name="Laroche J."/>
        </authorList>
    </citation>
    <scope>NUCLEOTIDE SEQUENCE [LARGE SCALE GENOMIC DNA]</scope>
    <source>
        <strain evidence="2 3">CCMP1005</strain>
    </source>
</reference>
<evidence type="ECO:0000313" key="3">
    <source>
        <dbReference type="Proteomes" id="UP000266841"/>
    </source>
</evidence>
<dbReference type="EMBL" id="AGNL01043154">
    <property type="protein sequence ID" value="EJK50705.1"/>
    <property type="molecule type" value="Genomic_DNA"/>
</dbReference>
<evidence type="ECO:0000313" key="2">
    <source>
        <dbReference type="EMBL" id="EJK50705.1"/>
    </source>
</evidence>
<gene>
    <name evidence="2" type="ORF">THAOC_30253</name>
</gene>
<dbReference type="OrthoDB" id="49067at2759"/>
<accession>K0RC05</accession>
<evidence type="ECO:0000256" key="1">
    <source>
        <dbReference type="SAM" id="MobiDB-lite"/>
    </source>
</evidence>
<dbReference type="AlphaFoldDB" id="K0RC05"/>
<comment type="caution">
    <text evidence="2">The sequence shown here is derived from an EMBL/GenBank/DDBJ whole genome shotgun (WGS) entry which is preliminary data.</text>
</comment>